<accession>A0A1M5E4V2</accession>
<name>A0A1M5E4V2_9FLAO</name>
<protein>
    <submittedName>
        <fullName evidence="2">Uncharacterized protein</fullName>
    </submittedName>
</protein>
<dbReference type="STRING" id="1124188.SAMN05444377_11766"/>
<sequence length="169" mass="20748">MKIDFEQSILRKRIIYKRTLIETINYVIDFYFWVFSVPVLSIFLIFYNNSLNNKELIFYLVINLPFIWNMFGLKYFEKLTYLGEIKINQRNDFLEEIKLRYNYDKIVEDQDLIILKKSWKWFKLGEELIILFDKEKVLANLTTLGKYDIKVPFFFFKNHIKLSKLKNYC</sequence>
<feature type="transmembrane region" description="Helical" evidence="1">
    <location>
        <begin position="20"/>
        <end position="44"/>
    </location>
</feature>
<gene>
    <name evidence="2" type="ORF">SAMN05444377_11766</name>
</gene>
<keyword evidence="1" id="KW-1133">Transmembrane helix</keyword>
<evidence type="ECO:0000256" key="1">
    <source>
        <dbReference type="SAM" id="Phobius"/>
    </source>
</evidence>
<keyword evidence="3" id="KW-1185">Reference proteome</keyword>
<proteinExistence type="predicted"/>
<dbReference type="AlphaFoldDB" id="A0A1M5E4V2"/>
<dbReference type="OrthoDB" id="771482at2"/>
<dbReference type="EMBL" id="FQVQ01000017">
    <property type="protein sequence ID" value="SHF74278.1"/>
    <property type="molecule type" value="Genomic_DNA"/>
</dbReference>
<keyword evidence="1" id="KW-0472">Membrane</keyword>
<organism evidence="2 3">
    <name type="scientific">Flavobacterium fontis</name>
    <dbReference type="NCBI Taxonomy" id="1124188"/>
    <lineage>
        <taxon>Bacteria</taxon>
        <taxon>Pseudomonadati</taxon>
        <taxon>Bacteroidota</taxon>
        <taxon>Flavobacteriia</taxon>
        <taxon>Flavobacteriales</taxon>
        <taxon>Flavobacteriaceae</taxon>
        <taxon>Flavobacterium</taxon>
    </lineage>
</organism>
<dbReference type="RefSeq" id="WP_073365044.1">
    <property type="nucleotide sequence ID" value="NZ_FQVQ01000017.1"/>
</dbReference>
<feature type="transmembrane region" description="Helical" evidence="1">
    <location>
        <begin position="56"/>
        <end position="76"/>
    </location>
</feature>
<keyword evidence="1" id="KW-0812">Transmembrane</keyword>
<dbReference type="Proteomes" id="UP000184147">
    <property type="component" value="Unassembled WGS sequence"/>
</dbReference>
<evidence type="ECO:0000313" key="2">
    <source>
        <dbReference type="EMBL" id="SHF74278.1"/>
    </source>
</evidence>
<evidence type="ECO:0000313" key="3">
    <source>
        <dbReference type="Proteomes" id="UP000184147"/>
    </source>
</evidence>
<reference evidence="2 3" key="1">
    <citation type="submission" date="2016-11" db="EMBL/GenBank/DDBJ databases">
        <authorList>
            <person name="Jaros S."/>
            <person name="Januszkiewicz K."/>
            <person name="Wedrychowicz H."/>
        </authorList>
    </citation>
    <scope>NUCLEOTIDE SEQUENCE [LARGE SCALE GENOMIC DNA]</scope>
    <source>
        <strain evidence="2 3">DSM 25660</strain>
    </source>
</reference>